<dbReference type="Gene3D" id="1.10.10.580">
    <property type="entry name" value="Structural maintenance of chromosome 1. Chain E"/>
    <property type="match status" value="1"/>
</dbReference>
<dbReference type="InterPro" id="IPR006909">
    <property type="entry name" value="Rad21/Rec8_C_eu"/>
</dbReference>
<dbReference type="InterPro" id="IPR039781">
    <property type="entry name" value="Rad21/Rec8-like"/>
</dbReference>
<feature type="domain" description="Rad21/Rec8-like protein C-terminal eukaryotic" evidence="2">
    <location>
        <begin position="152"/>
        <end position="203"/>
    </location>
</feature>
<dbReference type="PANTHER" id="PTHR12585:SF69">
    <property type="entry name" value="FI11703P"/>
    <property type="match status" value="1"/>
</dbReference>
<dbReference type="InterPro" id="IPR036390">
    <property type="entry name" value="WH_DNA-bd_sf"/>
</dbReference>
<protein>
    <recommendedName>
        <fullName evidence="2">Rad21/Rec8-like protein C-terminal eukaryotic domain-containing protein</fullName>
    </recommendedName>
</protein>
<evidence type="ECO:0000259" key="2">
    <source>
        <dbReference type="Pfam" id="PF04824"/>
    </source>
</evidence>
<dbReference type="EMBL" id="MCOG01000447">
    <property type="protein sequence ID" value="ORY05725.1"/>
    <property type="molecule type" value="Genomic_DNA"/>
</dbReference>
<evidence type="ECO:0000313" key="4">
    <source>
        <dbReference type="Proteomes" id="UP000193920"/>
    </source>
</evidence>
<reference evidence="3 4" key="1">
    <citation type="submission" date="2016-08" db="EMBL/GenBank/DDBJ databases">
        <title>A Parts List for Fungal Cellulosomes Revealed by Comparative Genomics.</title>
        <authorList>
            <consortium name="DOE Joint Genome Institute"/>
            <person name="Haitjema C.H."/>
            <person name="Gilmore S.P."/>
            <person name="Henske J.K."/>
            <person name="Solomon K.V."/>
            <person name="De Groot R."/>
            <person name="Kuo A."/>
            <person name="Mondo S.J."/>
            <person name="Salamov A.A."/>
            <person name="Labutti K."/>
            <person name="Zhao Z."/>
            <person name="Chiniquy J."/>
            <person name="Barry K."/>
            <person name="Brewer H.M."/>
            <person name="Purvine S.O."/>
            <person name="Wright A.T."/>
            <person name="Boxma B."/>
            <person name="Van Alen T."/>
            <person name="Hackstein J.H."/>
            <person name="Baker S.E."/>
            <person name="Grigoriev I.V."/>
            <person name="O'Malley M.A."/>
        </authorList>
    </citation>
    <scope>NUCLEOTIDE SEQUENCE [LARGE SCALE GENOMIC DNA]</scope>
    <source>
        <strain evidence="3 4">G1</strain>
    </source>
</reference>
<accession>A0A1Y1Z7E1</accession>
<feature type="compositionally biased region" description="Acidic residues" evidence="1">
    <location>
        <begin position="67"/>
        <end position="86"/>
    </location>
</feature>
<proteinExistence type="predicted"/>
<gene>
    <name evidence="3" type="ORF">LY90DRAFT_210593</name>
</gene>
<dbReference type="STRING" id="1754190.A0A1Y1Z7E1"/>
<evidence type="ECO:0000256" key="1">
    <source>
        <dbReference type="SAM" id="MobiDB-lite"/>
    </source>
</evidence>
<dbReference type="AlphaFoldDB" id="A0A1Y1Z7E1"/>
<dbReference type="GO" id="GO:0008278">
    <property type="term" value="C:cohesin complex"/>
    <property type="evidence" value="ECO:0007669"/>
    <property type="project" value="InterPro"/>
</dbReference>
<dbReference type="OrthoDB" id="10071381at2759"/>
<dbReference type="GO" id="GO:0003682">
    <property type="term" value="F:chromatin binding"/>
    <property type="evidence" value="ECO:0007669"/>
    <property type="project" value="TreeGrafter"/>
</dbReference>
<dbReference type="SUPFAM" id="SSF46785">
    <property type="entry name" value="Winged helix' DNA-binding domain"/>
    <property type="match status" value="1"/>
</dbReference>
<dbReference type="InterPro" id="IPR023093">
    <property type="entry name" value="ScpA-like_C"/>
</dbReference>
<dbReference type="Proteomes" id="UP000193920">
    <property type="component" value="Unassembled WGS sequence"/>
</dbReference>
<dbReference type="GO" id="GO:1990414">
    <property type="term" value="P:replication-born double-strand break repair via sister chromatid exchange"/>
    <property type="evidence" value="ECO:0007669"/>
    <property type="project" value="TreeGrafter"/>
</dbReference>
<dbReference type="GO" id="GO:0007062">
    <property type="term" value="P:sister chromatid cohesion"/>
    <property type="evidence" value="ECO:0007669"/>
    <property type="project" value="InterPro"/>
</dbReference>
<dbReference type="Pfam" id="PF04824">
    <property type="entry name" value="Rad21_Rec8"/>
    <property type="match status" value="1"/>
</dbReference>
<organism evidence="3 4">
    <name type="scientific">Neocallimastix californiae</name>
    <dbReference type="NCBI Taxonomy" id="1754190"/>
    <lineage>
        <taxon>Eukaryota</taxon>
        <taxon>Fungi</taxon>
        <taxon>Fungi incertae sedis</taxon>
        <taxon>Chytridiomycota</taxon>
        <taxon>Chytridiomycota incertae sedis</taxon>
        <taxon>Neocallimastigomycetes</taxon>
        <taxon>Neocallimastigales</taxon>
        <taxon>Neocallimastigaceae</taxon>
        <taxon>Neocallimastix</taxon>
    </lineage>
</organism>
<keyword evidence="4" id="KW-1185">Reference proteome</keyword>
<name>A0A1Y1Z7E1_9FUNG</name>
<feature type="region of interest" description="Disordered" evidence="1">
    <location>
        <begin position="62"/>
        <end position="90"/>
    </location>
</feature>
<sequence length="209" mass="24003">MPSLPPSEYIFKTDMIDETDVMNDISKVDISLDKGDETENILDNTDLNLPDIESFDFTIDNSTKVDDIDDDNDSVDGNENKDEDGQESDRKINISIDEVSINDDKSENLYDDNEISNIQSEDPNDEIPVISAVEPENEQTSWSTFIHDEFKEKESIYFKEEAKNLKRKEAVSFFFEVLSMTTKNMLRVEQNEAYGDIKITPKDTLFNQV</sequence>
<comment type="caution">
    <text evidence="3">The sequence shown here is derived from an EMBL/GenBank/DDBJ whole genome shotgun (WGS) entry which is preliminary data.</text>
</comment>
<dbReference type="PANTHER" id="PTHR12585">
    <property type="entry name" value="SCC1 / RAD21 FAMILY MEMBER"/>
    <property type="match status" value="1"/>
</dbReference>
<evidence type="ECO:0000313" key="3">
    <source>
        <dbReference type="EMBL" id="ORY05725.1"/>
    </source>
</evidence>